<sequence length="121" mass="14371">MDRLKRYREIVQEVFTDYHQINQKSGSTTESALAFDQLQDQYLLLLMGWWKDERIKSVMIHIRLKDNKIWIEEDWTEEGVATDLLQKGIPPEEIVLAFHPPHLRQYSEFANAPRVTYGQSH</sequence>
<dbReference type="KEGG" id="mpro:BJP34_08475"/>
<proteinExistence type="predicted"/>
<accession>A0A1D8TPG5</accession>
<dbReference type="InterPro" id="IPR035943">
    <property type="entry name" value="XisI-like_sf"/>
</dbReference>
<dbReference type="Proteomes" id="UP000177870">
    <property type="component" value="Chromosome"/>
</dbReference>
<dbReference type="Gene3D" id="3.30.310.110">
    <property type="entry name" value="XisI-like"/>
    <property type="match status" value="1"/>
</dbReference>
<protein>
    <submittedName>
        <fullName evidence="1">XisI protein</fullName>
    </submittedName>
</protein>
<dbReference type="EMBL" id="CP017599">
    <property type="protein sequence ID" value="AOW99483.1"/>
    <property type="molecule type" value="Genomic_DNA"/>
</dbReference>
<dbReference type="RefSeq" id="WP_070391966.1">
    <property type="nucleotide sequence ID" value="NZ_CP017599.1"/>
</dbReference>
<gene>
    <name evidence="1" type="ORF">BJP34_08475</name>
</gene>
<dbReference type="AlphaFoldDB" id="A0A1D8TPG5"/>
<dbReference type="Pfam" id="PF08869">
    <property type="entry name" value="XisI"/>
    <property type="match status" value="1"/>
</dbReference>
<dbReference type="SUPFAM" id="SSF143847">
    <property type="entry name" value="XisI-like"/>
    <property type="match status" value="1"/>
</dbReference>
<dbReference type="InterPro" id="IPR014968">
    <property type="entry name" value="XisI"/>
</dbReference>
<name>A0A1D8TPG5_9CYAN</name>
<evidence type="ECO:0000313" key="1">
    <source>
        <dbReference type="EMBL" id="AOW99483.1"/>
    </source>
</evidence>
<dbReference type="CDD" id="cd16382">
    <property type="entry name" value="XisI-like"/>
    <property type="match status" value="1"/>
</dbReference>
<dbReference type="OrthoDB" id="467081at2"/>
<dbReference type="STRING" id="1458985.BJP34_08475"/>
<evidence type="ECO:0000313" key="2">
    <source>
        <dbReference type="Proteomes" id="UP000177870"/>
    </source>
</evidence>
<reference evidence="2" key="1">
    <citation type="submission" date="2016-10" db="EMBL/GenBank/DDBJ databases">
        <title>Comparative genomics uncovers the prolific and rare metabolic potential of the cyanobacterial genus Moorea.</title>
        <authorList>
            <person name="Leao T."/>
            <person name="Castelao G."/>
            <person name="Korobeynikov A."/>
            <person name="Monroe E.A."/>
            <person name="Podell S."/>
            <person name="Glukhov E."/>
            <person name="Allen E."/>
            <person name="Gerwick W.H."/>
            <person name="Gerwick L."/>
        </authorList>
    </citation>
    <scope>NUCLEOTIDE SEQUENCE [LARGE SCALE GENOMIC DNA]</scope>
    <source>
        <strain evidence="2">PAL-8-15-08-1</strain>
    </source>
</reference>
<organism evidence="1 2">
    <name type="scientific">Moorena producens PAL-8-15-08-1</name>
    <dbReference type="NCBI Taxonomy" id="1458985"/>
    <lineage>
        <taxon>Bacteria</taxon>
        <taxon>Bacillati</taxon>
        <taxon>Cyanobacteriota</taxon>
        <taxon>Cyanophyceae</taxon>
        <taxon>Coleofasciculales</taxon>
        <taxon>Coleofasciculaceae</taxon>
        <taxon>Moorena</taxon>
    </lineage>
</organism>